<dbReference type="EMBL" id="FORH01000004">
    <property type="protein sequence ID" value="SFJ52711.1"/>
    <property type="molecule type" value="Genomic_DNA"/>
</dbReference>
<dbReference type="GO" id="GO:0005829">
    <property type="term" value="C:cytosol"/>
    <property type="evidence" value="ECO:0007669"/>
    <property type="project" value="TreeGrafter"/>
</dbReference>
<dbReference type="PANTHER" id="PTHR10000:SF8">
    <property type="entry name" value="HAD SUPERFAMILY HYDROLASE-LIKE, TYPE 3"/>
    <property type="match status" value="1"/>
</dbReference>
<gene>
    <name evidence="5" type="ORF">SAMN04487991_2302</name>
</gene>
<name>A0A1I3S569_9RHOB</name>
<dbReference type="GO" id="GO:0050531">
    <property type="term" value="F:mannosyl-3-phosphoglycerate phosphatase activity"/>
    <property type="evidence" value="ECO:0007669"/>
    <property type="project" value="InterPro"/>
</dbReference>
<dbReference type="Gene3D" id="3.30.980.20">
    <property type="entry name" value="Putative mannosyl-3-phosphoglycerate phosphatase, domain 2"/>
    <property type="match status" value="1"/>
</dbReference>
<dbReference type="OrthoDB" id="193379at2"/>
<dbReference type="STRING" id="588602.SAMN04487991_2302"/>
<evidence type="ECO:0000313" key="6">
    <source>
        <dbReference type="Proteomes" id="UP000199630"/>
    </source>
</evidence>
<keyword evidence="3" id="KW-0460">Magnesium</keyword>
<keyword evidence="2" id="KW-0378">Hydrolase</keyword>
<accession>A0A1I3S569</accession>
<evidence type="ECO:0000256" key="4">
    <source>
        <dbReference type="SAM" id="MobiDB-lite"/>
    </source>
</evidence>
<reference evidence="6" key="1">
    <citation type="submission" date="2016-10" db="EMBL/GenBank/DDBJ databases">
        <authorList>
            <person name="Varghese N."/>
            <person name="Submissions S."/>
        </authorList>
    </citation>
    <scope>NUCLEOTIDE SEQUENCE [LARGE SCALE GENOMIC DNA]</scope>
    <source>
        <strain evidence="6">DSM 26471</strain>
    </source>
</reference>
<keyword evidence="6" id="KW-1185">Reference proteome</keyword>
<keyword evidence="1" id="KW-0479">Metal-binding</keyword>
<dbReference type="PANTHER" id="PTHR10000">
    <property type="entry name" value="PHOSPHOSERINE PHOSPHATASE"/>
    <property type="match status" value="1"/>
</dbReference>
<dbReference type="SFLD" id="SFLDS00003">
    <property type="entry name" value="Haloacid_Dehalogenase"/>
    <property type="match status" value="1"/>
</dbReference>
<dbReference type="SFLD" id="SFLDG01140">
    <property type="entry name" value="C2.B:_Phosphomannomutase_and_P"/>
    <property type="match status" value="1"/>
</dbReference>
<dbReference type="Gene3D" id="3.40.50.1000">
    <property type="entry name" value="HAD superfamily/HAD-like"/>
    <property type="match status" value="1"/>
</dbReference>
<proteinExistence type="predicted"/>
<dbReference type="GO" id="GO:0000287">
    <property type="term" value="F:magnesium ion binding"/>
    <property type="evidence" value="ECO:0007669"/>
    <property type="project" value="TreeGrafter"/>
</dbReference>
<dbReference type="AlphaFoldDB" id="A0A1I3S569"/>
<dbReference type="InterPro" id="IPR036412">
    <property type="entry name" value="HAD-like_sf"/>
</dbReference>
<dbReference type="Pfam" id="PF08282">
    <property type="entry name" value="Hydrolase_3"/>
    <property type="match status" value="2"/>
</dbReference>
<sequence length="275" mass="29298">MTTDYQPPQRPSGPRLIVFSDLDGTLLDHDSYSWAAAEPALGRMRALGIPLILASSKTAAEIAELRAEMGFDHAPAIVENGAGVLAPGAGALNDRSAHEKIRAALAELPAALRQGFTGFSDWSVAEVAQHTGLSPAQAELAARRQFSEPGLWTGSDAGRRAFEAALQAKGIEARQGGRYLTLSFGATKADRMAEITADYRSHPVTMALGDAPNDVEMIAMADHGVVVRNSHGPGIPALPGEKSGRITRTQRPGPEGWRLAVLERIAQEYEEEKEG</sequence>
<dbReference type="SUPFAM" id="SSF56784">
    <property type="entry name" value="HAD-like"/>
    <property type="match status" value="1"/>
</dbReference>
<evidence type="ECO:0000256" key="3">
    <source>
        <dbReference type="ARBA" id="ARBA00022842"/>
    </source>
</evidence>
<evidence type="ECO:0000256" key="2">
    <source>
        <dbReference type="ARBA" id="ARBA00022801"/>
    </source>
</evidence>
<dbReference type="InterPro" id="IPR023214">
    <property type="entry name" value="HAD_sf"/>
</dbReference>
<dbReference type="InterPro" id="IPR006379">
    <property type="entry name" value="HAD-SF_hydro_IIB"/>
</dbReference>
<dbReference type="NCBIfam" id="TIGR01484">
    <property type="entry name" value="HAD-SF-IIB"/>
    <property type="match status" value="1"/>
</dbReference>
<evidence type="ECO:0000256" key="1">
    <source>
        <dbReference type="ARBA" id="ARBA00022723"/>
    </source>
</evidence>
<dbReference type="GO" id="GO:0051479">
    <property type="term" value="P:mannosylglycerate biosynthetic process"/>
    <property type="evidence" value="ECO:0007669"/>
    <property type="project" value="InterPro"/>
</dbReference>
<dbReference type="InterPro" id="IPR006381">
    <property type="entry name" value="HAD-SF-IIB-MPGP"/>
</dbReference>
<dbReference type="NCBIfam" id="TIGR01486">
    <property type="entry name" value="HAD-SF-IIB-MPGP"/>
    <property type="match status" value="1"/>
</dbReference>
<dbReference type="Proteomes" id="UP000199630">
    <property type="component" value="Unassembled WGS sequence"/>
</dbReference>
<evidence type="ECO:0000313" key="5">
    <source>
        <dbReference type="EMBL" id="SFJ52711.1"/>
    </source>
</evidence>
<feature type="region of interest" description="Disordered" evidence="4">
    <location>
        <begin position="233"/>
        <end position="254"/>
    </location>
</feature>
<dbReference type="RefSeq" id="WP_090060837.1">
    <property type="nucleotide sequence ID" value="NZ_FORH01000004.1"/>
</dbReference>
<organism evidence="5 6">
    <name type="scientific">Celeribacter neptunius</name>
    <dbReference type="NCBI Taxonomy" id="588602"/>
    <lineage>
        <taxon>Bacteria</taxon>
        <taxon>Pseudomonadati</taxon>
        <taxon>Pseudomonadota</taxon>
        <taxon>Alphaproteobacteria</taxon>
        <taxon>Rhodobacterales</taxon>
        <taxon>Roseobacteraceae</taxon>
        <taxon>Celeribacter</taxon>
    </lineage>
</organism>
<protein>
    <submittedName>
        <fullName evidence="5">Mannosyl-3-phosphoglycerate phosphatase</fullName>
    </submittedName>
</protein>
<dbReference type="SFLD" id="SFLDG01142">
    <property type="entry name" value="C2.B.2:_Mannosyl-3-phosphoglyc"/>
    <property type="match status" value="1"/>
</dbReference>